<gene>
    <name evidence="13" type="ORF">SAMN05443638_106114</name>
</gene>
<feature type="transmembrane region" description="Helical" evidence="11">
    <location>
        <begin position="88"/>
        <end position="109"/>
    </location>
</feature>
<dbReference type="Pfam" id="PF02163">
    <property type="entry name" value="Peptidase_M50"/>
    <property type="match status" value="1"/>
</dbReference>
<evidence type="ECO:0000256" key="3">
    <source>
        <dbReference type="ARBA" id="ARBA00007931"/>
    </source>
</evidence>
<dbReference type="AlphaFoldDB" id="A0A1M4V2T1"/>
<evidence type="ECO:0000313" key="13">
    <source>
        <dbReference type="EMBL" id="SHE63212.1"/>
    </source>
</evidence>
<dbReference type="SMART" id="SM00228">
    <property type="entry name" value="PDZ"/>
    <property type="match status" value="1"/>
</dbReference>
<dbReference type="Pfam" id="PF17820">
    <property type="entry name" value="PDZ_6"/>
    <property type="match status" value="1"/>
</dbReference>
<protein>
    <recommendedName>
        <fullName evidence="11">Zinc metalloprotease</fullName>
        <ecNumber evidence="11">3.4.24.-</ecNumber>
    </recommendedName>
</protein>
<evidence type="ECO:0000256" key="1">
    <source>
        <dbReference type="ARBA" id="ARBA00001947"/>
    </source>
</evidence>
<keyword evidence="14" id="KW-1185">Reference proteome</keyword>
<dbReference type="GO" id="GO:0004222">
    <property type="term" value="F:metalloendopeptidase activity"/>
    <property type="evidence" value="ECO:0007669"/>
    <property type="project" value="InterPro"/>
</dbReference>
<keyword evidence="8 11" id="KW-1133">Transmembrane helix</keyword>
<dbReference type="CDD" id="cd06163">
    <property type="entry name" value="S2P-M50_PDZ_RseP-like"/>
    <property type="match status" value="1"/>
</dbReference>
<evidence type="ECO:0000256" key="5">
    <source>
        <dbReference type="ARBA" id="ARBA00022692"/>
    </source>
</evidence>
<keyword evidence="9 11" id="KW-0482">Metalloprotease</keyword>
<keyword evidence="6 11" id="KW-0378">Hydrolase</keyword>
<reference evidence="13 14" key="1">
    <citation type="submission" date="2016-11" db="EMBL/GenBank/DDBJ databases">
        <authorList>
            <person name="Jaros S."/>
            <person name="Januszkiewicz K."/>
            <person name="Wedrychowicz H."/>
        </authorList>
    </citation>
    <scope>NUCLEOTIDE SEQUENCE [LARGE SCALE GENOMIC DNA]</scope>
    <source>
        <strain evidence="13 14">DSM 2631</strain>
    </source>
</reference>
<evidence type="ECO:0000256" key="9">
    <source>
        <dbReference type="ARBA" id="ARBA00023049"/>
    </source>
</evidence>
<feature type="transmembrane region" description="Helical" evidence="11">
    <location>
        <begin position="281"/>
        <end position="297"/>
    </location>
</feature>
<dbReference type="InterPro" id="IPR004387">
    <property type="entry name" value="Pept_M50_Zn"/>
</dbReference>
<dbReference type="GO" id="GO:0016020">
    <property type="term" value="C:membrane"/>
    <property type="evidence" value="ECO:0007669"/>
    <property type="project" value="UniProtKB-SubCell"/>
</dbReference>
<proteinExistence type="inferred from homology"/>
<dbReference type="NCBIfam" id="TIGR00054">
    <property type="entry name" value="RIP metalloprotease RseP"/>
    <property type="match status" value="1"/>
</dbReference>
<evidence type="ECO:0000256" key="11">
    <source>
        <dbReference type="RuleBase" id="RU362031"/>
    </source>
</evidence>
<keyword evidence="4 13" id="KW-0645">Protease</keyword>
<dbReference type="InterPro" id="IPR001478">
    <property type="entry name" value="PDZ"/>
</dbReference>
<evidence type="ECO:0000256" key="6">
    <source>
        <dbReference type="ARBA" id="ARBA00022801"/>
    </source>
</evidence>
<dbReference type="STRING" id="1533.SAMN05443638_106114"/>
<accession>A0A1M4V2T1</accession>
<keyword evidence="10 11" id="KW-0472">Membrane</keyword>
<evidence type="ECO:0000256" key="10">
    <source>
        <dbReference type="ARBA" id="ARBA00023136"/>
    </source>
</evidence>
<dbReference type="GO" id="GO:0046872">
    <property type="term" value="F:metal ion binding"/>
    <property type="evidence" value="ECO:0007669"/>
    <property type="project" value="UniProtKB-KW"/>
</dbReference>
<organism evidence="13 14">
    <name type="scientific">Clostridium fallax</name>
    <dbReference type="NCBI Taxonomy" id="1533"/>
    <lineage>
        <taxon>Bacteria</taxon>
        <taxon>Bacillati</taxon>
        <taxon>Bacillota</taxon>
        <taxon>Clostridia</taxon>
        <taxon>Eubacteriales</taxon>
        <taxon>Clostridiaceae</taxon>
        <taxon>Clostridium</taxon>
    </lineage>
</organism>
<comment type="cofactor">
    <cofactor evidence="1 11">
        <name>Zn(2+)</name>
        <dbReference type="ChEBI" id="CHEBI:29105"/>
    </cofactor>
</comment>
<evidence type="ECO:0000259" key="12">
    <source>
        <dbReference type="SMART" id="SM00228"/>
    </source>
</evidence>
<comment type="subcellular location">
    <subcellularLocation>
        <location evidence="2">Membrane</location>
        <topology evidence="2">Multi-pass membrane protein</topology>
    </subcellularLocation>
</comment>
<evidence type="ECO:0000256" key="7">
    <source>
        <dbReference type="ARBA" id="ARBA00022833"/>
    </source>
</evidence>
<dbReference type="OrthoDB" id="9782003at2"/>
<keyword evidence="7 11" id="KW-0862">Zinc</keyword>
<dbReference type="InterPro" id="IPR041489">
    <property type="entry name" value="PDZ_6"/>
</dbReference>
<dbReference type="SUPFAM" id="SSF50156">
    <property type="entry name" value="PDZ domain-like"/>
    <property type="match status" value="1"/>
</dbReference>
<evidence type="ECO:0000313" key="14">
    <source>
        <dbReference type="Proteomes" id="UP000184035"/>
    </source>
</evidence>
<dbReference type="Proteomes" id="UP000184035">
    <property type="component" value="Unassembled WGS sequence"/>
</dbReference>
<sequence length="336" mass="36481">MYIVWAILAFSLLIIVHEFGHFILAKINGVKVLEFSIGMGPKVFGIKRKETEYCLKALPIGGYVKMYGEEEDVNDSGSFSSKSPLQRISIIAAGAIMNILLALLCFGIYTSQTGIALTTIKEVLPDSPAQAAGLKPGDEILKAGKTKILTKNDLIVALAESKGDPIDIKYKGAEGIKESIVTPKLDNDGRYLIGITNDFIEKPTFIQCVKNSFLEGVSMVKQTYGALKTIITGKANLKKDVGGPVTIVKMSGQIAKAGFLPLVWFTAFLSTQLAVFNLLPFPALDGGWIVILLIEMISGRKVPEKAVQFVNTLGFMALMALMVLVTVKDILFPIKF</sequence>
<dbReference type="GO" id="GO:0006508">
    <property type="term" value="P:proteolysis"/>
    <property type="evidence" value="ECO:0007669"/>
    <property type="project" value="UniProtKB-KW"/>
</dbReference>
<dbReference type="Gene3D" id="2.30.42.10">
    <property type="match status" value="1"/>
</dbReference>
<evidence type="ECO:0000256" key="4">
    <source>
        <dbReference type="ARBA" id="ARBA00022670"/>
    </source>
</evidence>
<evidence type="ECO:0000256" key="8">
    <source>
        <dbReference type="ARBA" id="ARBA00022989"/>
    </source>
</evidence>
<dbReference type="EC" id="3.4.24.-" evidence="11"/>
<keyword evidence="5 11" id="KW-0812">Transmembrane</keyword>
<dbReference type="PANTHER" id="PTHR42837">
    <property type="entry name" value="REGULATOR OF SIGMA-E PROTEASE RSEP"/>
    <property type="match status" value="1"/>
</dbReference>
<comment type="similarity">
    <text evidence="3 11">Belongs to the peptidase M50B family.</text>
</comment>
<dbReference type="RefSeq" id="WP_072894109.1">
    <property type="nucleotide sequence ID" value="NZ_FQVM01000006.1"/>
</dbReference>
<feature type="transmembrane region" description="Helical" evidence="11">
    <location>
        <begin position="309"/>
        <end position="327"/>
    </location>
</feature>
<dbReference type="InterPro" id="IPR008915">
    <property type="entry name" value="Peptidase_M50"/>
</dbReference>
<dbReference type="EMBL" id="FQVM01000006">
    <property type="protein sequence ID" value="SHE63212.1"/>
    <property type="molecule type" value="Genomic_DNA"/>
</dbReference>
<dbReference type="PANTHER" id="PTHR42837:SF2">
    <property type="entry name" value="MEMBRANE METALLOPROTEASE ARASP2, CHLOROPLASTIC-RELATED"/>
    <property type="match status" value="1"/>
</dbReference>
<name>A0A1M4V2T1_9CLOT</name>
<evidence type="ECO:0000256" key="2">
    <source>
        <dbReference type="ARBA" id="ARBA00004141"/>
    </source>
</evidence>
<feature type="domain" description="PDZ" evidence="12">
    <location>
        <begin position="111"/>
        <end position="174"/>
    </location>
</feature>
<keyword evidence="11" id="KW-0479">Metal-binding</keyword>
<dbReference type="InterPro" id="IPR036034">
    <property type="entry name" value="PDZ_sf"/>
</dbReference>